<gene>
    <name evidence="1" type="ORF">SCF082_LOCUS16516</name>
</gene>
<feature type="non-terminal residue" evidence="1">
    <location>
        <position position="1"/>
    </location>
</feature>
<protein>
    <submittedName>
        <fullName evidence="1">Uncharacterized protein</fullName>
    </submittedName>
</protein>
<sequence length="73" mass="8229">ARQLREAGCSSRWPDKVVLYGWGTKFEDNADEERGLIGNWKVTRPRDLIFCGGGFASTTIHDLCRMLPETENG</sequence>
<proteinExistence type="predicted"/>
<keyword evidence="2" id="KW-1185">Reference proteome</keyword>
<dbReference type="EMBL" id="CAXAMM010010779">
    <property type="protein sequence ID" value="CAK9024198.1"/>
    <property type="molecule type" value="Genomic_DNA"/>
</dbReference>
<comment type="caution">
    <text evidence="1">The sequence shown here is derived from an EMBL/GenBank/DDBJ whole genome shotgun (WGS) entry which is preliminary data.</text>
</comment>
<evidence type="ECO:0000313" key="2">
    <source>
        <dbReference type="Proteomes" id="UP001642464"/>
    </source>
</evidence>
<evidence type="ECO:0000313" key="1">
    <source>
        <dbReference type="EMBL" id="CAK9024198.1"/>
    </source>
</evidence>
<name>A0ABP0KD84_9DINO</name>
<feature type="non-terminal residue" evidence="1">
    <location>
        <position position="73"/>
    </location>
</feature>
<dbReference type="Proteomes" id="UP001642464">
    <property type="component" value="Unassembled WGS sequence"/>
</dbReference>
<organism evidence="1 2">
    <name type="scientific">Durusdinium trenchii</name>
    <dbReference type="NCBI Taxonomy" id="1381693"/>
    <lineage>
        <taxon>Eukaryota</taxon>
        <taxon>Sar</taxon>
        <taxon>Alveolata</taxon>
        <taxon>Dinophyceae</taxon>
        <taxon>Suessiales</taxon>
        <taxon>Symbiodiniaceae</taxon>
        <taxon>Durusdinium</taxon>
    </lineage>
</organism>
<accession>A0ABP0KD84</accession>
<reference evidence="1 2" key="1">
    <citation type="submission" date="2024-02" db="EMBL/GenBank/DDBJ databases">
        <authorList>
            <person name="Chen Y."/>
            <person name="Shah S."/>
            <person name="Dougan E. K."/>
            <person name="Thang M."/>
            <person name="Chan C."/>
        </authorList>
    </citation>
    <scope>NUCLEOTIDE SEQUENCE [LARGE SCALE GENOMIC DNA]</scope>
</reference>